<organism evidence="9 10">
    <name type="scientific">Jeotgalibacillus proteolyticus</name>
    <dbReference type="NCBI Taxonomy" id="2082395"/>
    <lineage>
        <taxon>Bacteria</taxon>
        <taxon>Bacillati</taxon>
        <taxon>Bacillota</taxon>
        <taxon>Bacilli</taxon>
        <taxon>Bacillales</taxon>
        <taxon>Caryophanaceae</taxon>
        <taxon>Jeotgalibacillus</taxon>
    </lineage>
</organism>
<dbReference type="AlphaFoldDB" id="A0A2S5GFE5"/>
<dbReference type="Gene3D" id="1.10.3720.10">
    <property type="entry name" value="MetI-like"/>
    <property type="match status" value="1"/>
</dbReference>
<evidence type="ECO:0000256" key="7">
    <source>
        <dbReference type="RuleBase" id="RU363032"/>
    </source>
</evidence>
<accession>A0A2S5GFE5</accession>
<keyword evidence="3" id="KW-1003">Cell membrane</keyword>
<comment type="subcellular location">
    <subcellularLocation>
        <location evidence="1 7">Cell membrane</location>
        <topology evidence="1 7">Multi-pass membrane protein</topology>
    </subcellularLocation>
</comment>
<dbReference type="CDD" id="cd06261">
    <property type="entry name" value="TM_PBP2"/>
    <property type="match status" value="1"/>
</dbReference>
<reference evidence="9 10" key="1">
    <citation type="submission" date="2018-02" db="EMBL/GenBank/DDBJ databases">
        <title>Jeotgalibacillus proteolyticum sp. nov. a protease producing bacterium isolated from ocean sediments of Laizhou Bay.</title>
        <authorList>
            <person name="Li Y."/>
        </authorList>
    </citation>
    <scope>NUCLEOTIDE SEQUENCE [LARGE SCALE GENOMIC DNA]</scope>
    <source>
        <strain evidence="9 10">22-7</strain>
    </source>
</reference>
<dbReference type="Pfam" id="PF00528">
    <property type="entry name" value="BPD_transp_1"/>
    <property type="match status" value="1"/>
</dbReference>
<sequence>MNHSRNDRILLIINRVLLTIIVLVVLIPLLYVLLASFLQPNALLNKGFNISLSDWSLDGYKRIFSDNTILRGFVNSIIYAGGFTIVSVVVSVLAGYTLSQEGLVGKKTIMVFFLVTMFFNGGLVPTYLLVRDLGMLNTMWAIILPNAISVWFIILARTYFKAIPNELKEAAKIDGASDFKIFLKIILPLSKPIIFVLALYAFIGQWNAYFDAMIYLEDQELYPLQLVLRSILIQNEVQPGMIGDQMARAEMQRISEMIKYSSIVIASLPLLIMYPFFQKYFEKGVMVGSLK</sequence>
<evidence type="ECO:0000256" key="6">
    <source>
        <dbReference type="ARBA" id="ARBA00023136"/>
    </source>
</evidence>
<keyword evidence="4 7" id="KW-0812">Transmembrane</keyword>
<keyword evidence="5 7" id="KW-1133">Transmembrane helix</keyword>
<dbReference type="GO" id="GO:0055085">
    <property type="term" value="P:transmembrane transport"/>
    <property type="evidence" value="ECO:0007669"/>
    <property type="project" value="InterPro"/>
</dbReference>
<keyword evidence="10" id="KW-1185">Reference proteome</keyword>
<dbReference type="RefSeq" id="WP_104057198.1">
    <property type="nucleotide sequence ID" value="NZ_PREZ01000002.1"/>
</dbReference>
<feature type="domain" description="ABC transmembrane type-1" evidence="8">
    <location>
        <begin position="73"/>
        <end position="281"/>
    </location>
</feature>
<name>A0A2S5GFE5_9BACL</name>
<comment type="caution">
    <text evidence="9">The sequence shown here is derived from an EMBL/GenBank/DDBJ whole genome shotgun (WGS) entry which is preliminary data.</text>
</comment>
<evidence type="ECO:0000313" key="10">
    <source>
        <dbReference type="Proteomes" id="UP000239047"/>
    </source>
</evidence>
<dbReference type="OrthoDB" id="9784933at2"/>
<dbReference type="InterPro" id="IPR035906">
    <property type="entry name" value="MetI-like_sf"/>
</dbReference>
<evidence type="ECO:0000259" key="8">
    <source>
        <dbReference type="PROSITE" id="PS50928"/>
    </source>
</evidence>
<comment type="similarity">
    <text evidence="7">Belongs to the binding-protein-dependent transport system permease family.</text>
</comment>
<dbReference type="PROSITE" id="PS50928">
    <property type="entry name" value="ABC_TM1"/>
    <property type="match status" value="1"/>
</dbReference>
<dbReference type="PANTHER" id="PTHR43744">
    <property type="entry name" value="ABC TRANSPORTER PERMEASE PROTEIN MG189-RELATED-RELATED"/>
    <property type="match status" value="1"/>
</dbReference>
<gene>
    <name evidence="9" type="ORF">C4B60_06560</name>
</gene>
<evidence type="ECO:0000313" key="9">
    <source>
        <dbReference type="EMBL" id="PPA71709.1"/>
    </source>
</evidence>
<dbReference type="Proteomes" id="UP000239047">
    <property type="component" value="Unassembled WGS sequence"/>
</dbReference>
<feature type="transmembrane region" description="Helical" evidence="7">
    <location>
        <begin position="181"/>
        <end position="203"/>
    </location>
</feature>
<evidence type="ECO:0000256" key="4">
    <source>
        <dbReference type="ARBA" id="ARBA00022692"/>
    </source>
</evidence>
<evidence type="ECO:0000256" key="3">
    <source>
        <dbReference type="ARBA" id="ARBA00022475"/>
    </source>
</evidence>
<feature type="transmembrane region" description="Helical" evidence="7">
    <location>
        <begin position="110"/>
        <end position="128"/>
    </location>
</feature>
<dbReference type="EMBL" id="PREZ01000002">
    <property type="protein sequence ID" value="PPA71709.1"/>
    <property type="molecule type" value="Genomic_DNA"/>
</dbReference>
<feature type="transmembrane region" description="Helical" evidence="7">
    <location>
        <begin position="12"/>
        <end position="38"/>
    </location>
</feature>
<dbReference type="InterPro" id="IPR000515">
    <property type="entry name" value="MetI-like"/>
</dbReference>
<evidence type="ECO:0000256" key="1">
    <source>
        <dbReference type="ARBA" id="ARBA00004651"/>
    </source>
</evidence>
<dbReference type="GO" id="GO:0005886">
    <property type="term" value="C:plasma membrane"/>
    <property type="evidence" value="ECO:0007669"/>
    <property type="project" value="UniProtKB-SubCell"/>
</dbReference>
<feature type="transmembrane region" description="Helical" evidence="7">
    <location>
        <begin position="77"/>
        <end position="98"/>
    </location>
</feature>
<keyword evidence="2 7" id="KW-0813">Transport</keyword>
<feature type="transmembrane region" description="Helical" evidence="7">
    <location>
        <begin position="140"/>
        <end position="160"/>
    </location>
</feature>
<feature type="transmembrane region" description="Helical" evidence="7">
    <location>
        <begin position="257"/>
        <end position="277"/>
    </location>
</feature>
<evidence type="ECO:0000256" key="5">
    <source>
        <dbReference type="ARBA" id="ARBA00022989"/>
    </source>
</evidence>
<protein>
    <submittedName>
        <fullName evidence="9">Sugar ABC transporter permease</fullName>
    </submittedName>
</protein>
<proteinExistence type="inferred from homology"/>
<dbReference type="PANTHER" id="PTHR43744:SF9">
    <property type="entry name" value="POLYGALACTURONAN_RHAMNOGALACTURONAN TRANSPORT SYSTEM PERMEASE PROTEIN YTCP"/>
    <property type="match status" value="1"/>
</dbReference>
<evidence type="ECO:0000256" key="2">
    <source>
        <dbReference type="ARBA" id="ARBA00022448"/>
    </source>
</evidence>
<keyword evidence="6 7" id="KW-0472">Membrane</keyword>
<dbReference type="SUPFAM" id="SSF161098">
    <property type="entry name" value="MetI-like"/>
    <property type="match status" value="1"/>
</dbReference>